<dbReference type="RefSeq" id="WP_193906007.1">
    <property type="nucleotide sequence ID" value="NZ_PRDL01000001.1"/>
</dbReference>
<evidence type="ECO:0000256" key="1">
    <source>
        <dbReference type="SAM" id="Coils"/>
    </source>
</evidence>
<evidence type="ECO:0008006" key="4">
    <source>
        <dbReference type="Google" id="ProtNLM"/>
    </source>
</evidence>
<accession>A0A928YTY0</accession>
<keyword evidence="1" id="KW-0175">Coiled coil</keyword>
<feature type="coiled-coil region" evidence="1">
    <location>
        <begin position="82"/>
        <end position="184"/>
    </location>
</feature>
<evidence type="ECO:0000313" key="2">
    <source>
        <dbReference type="EMBL" id="MBE8715573.1"/>
    </source>
</evidence>
<dbReference type="Proteomes" id="UP000652567">
    <property type="component" value="Unassembled WGS sequence"/>
</dbReference>
<proteinExistence type="predicted"/>
<evidence type="ECO:0000313" key="3">
    <source>
        <dbReference type="Proteomes" id="UP000652567"/>
    </source>
</evidence>
<name>A0A928YTY0_9GAMM</name>
<reference evidence="2" key="1">
    <citation type="submission" date="2018-07" db="EMBL/GenBank/DDBJ databases">
        <title>Genome assembly of strain Ka43.</title>
        <authorList>
            <person name="Kukolya J."/>
            <person name="Nagy I."/>
            <person name="Horvath B."/>
            <person name="Toth A."/>
        </authorList>
    </citation>
    <scope>NUCLEOTIDE SEQUENCE</scope>
    <source>
        <strain evidence="2">KB43</strain>
    </source>
</reference>
<gene>
    <name evidence="2" type="ORF">C4F51_00030</name>
</gene>
<keyword evidence="3" id="KW-1185">Reference proteome</keyword>
<dbReference type="AlphaFoldDB" id="A0A928YTY0"/>
<protein>
    <recommendedName>
        <fullName evidence="4">DUF4124 domain-containing protein</fullName>
    </recommendedName>
</protein>
<dbReference type="EMBL" id="PRDL01000001">
    <property type="protein sequence ID" value="MBE8715573.1"/>
    <property type="molecule type" value="Genomic_DNA"/>
</dbReference>
<comment type="caution">
    <text evidence="2">The sequence shown here is derived from an EMBL/GenBank/DDBJ whole genome shotgun (WGS) entry which is preliminary data.</text>
</comment>
<organism evidence="2 3">
    <name type="scientific">Cellvibrio polysaccharolyticus</name>
    <dbReference type="NCBI Taxonomy" id="2082724"/>
    <lineage>
        <taxon>Bacteria</taxon>
        <taxon>Pseudomonadati</taxon>
        <taxon>Pseudomonadota</taxon>
        <taxon>Gammaproteobacteria</taxon>
        <taxon>Cellvibrionales</taxon>
        <taxon>Cellvibrionaceae</taxon>
        <taxon>Cellvibrio</taxon>
    </lineage>
</organism>
<sequence length="204" mass="23698">MTHYLRHTLIGLLLINTTVIAARADDKVPANVYYRYVNEQGIKVLDRSIPPQYIRSGYEVVAINGDVVRVVDPAPHPADAERIQLERSAHREQQQNDALLRRRYSTLHDIDAVKARSLLELQSNIDILQTNLANTRLQIEALQSRAAMSERSGRDVPEELLNNMATLETDIQETREQIRQRQTEYQLHSDRFDEDRRRFEIISR</sequence>